<sequence>MAIFDGVSFSSGDEWSNWANTLSAKPERLFYPNTLEDLQVIIREATENKKKDGTWIVTVESGVEVSQLDVFLKECNPPLALASNVMLSDIRFGGILSMGCIINPSASHNPFHDYFSTAQDSTPGTVSDTLTEITIVNAYGELHIYSEADDPEAFNMASINLGLLGIIYTATIKVIPMSQYRLRAIDSYHTLESFFEGHPARAGLKLKELVLGNDSTELLY</sequence>
<dbReference type="EMBL" id="JAAAIL010000031">
    <property type="protein sequence ID" value="KAG0281128.1"/>
    <property type="molecule type" value="Genomic_DNA"/>
</dbReference>
<dbReference type="Gene3D" id="3.30.43.10">
    <property type="entry name" value="Uridine Diphospho-n-acetylenolpyruvylglucosamine Reductase, domain 2"/>
    <property type="match status" value="1"/>
</dbReference>
<dbReference type="InterPro" id="IPR036318">
    <property type="entry name" value="FAD-bd_PCMH-like_sf"/>
</dbReference>
<keyword evidence="3" id="KW-1185">Reference proteome</keyword>
<dbReference type="PANTHER" id="PTHR43762:SF1">
    <property type="entry name" value="D-ARABINONO-1,4-LACTONE OXIDASE"/>
    <property type="match status" value="1"/>
</dbReference>
<evidence type="ECO:0000313" key="2">
    <source>
        <dbReference type="EMBL" id="KAG0281128.1"/>
    </source>
</evidence>
<evidence type="ECO:0000313" key="3">
    <source>
        <dbReference type="Proteomes" id="UP001194580"/>
    </source>
</evidence>
<dbReference type="InterPro" id="IPR016166">
    <property type="entry name" value="FAD-bd_PCMH"/>
</dbReference>
<dbReference type="GO" id="GO:0016899">
    <property type="term" value="F:oxidoreductase activity, acting on the CH-OH group of donors, oxygen as acceptor"/>
    <property type="evidence" value="ECO:0007669"/>
    <property type="project" value="InterPro"/>
</dbReference>
<dbReference type="InterPro" id="IPR016167">
    <property type="entry name" value="FAD-bd_PCMH_sub1"/>
</dbReference>
<reference evidence="2" key="1">
    <citation type="journal article" date="2020" name="Fungal Divers.">
        <title>Resolving the Mortierellaceae phylogeny through synthesis of multi-gene phylogenetics and phylogenomics.</title>
        <authorList>
            <person name="Vandepol N."/>
            <person name="Liber J."/>
            <person name="Desiro A."/>
            <person name="Na H."/>
            <person name="Kennedy M."/>
            <person name="Barry K."/>
            <person name="Grigoriev I.V."/>
            <person name="Miller A.N."/>
            <person name="O'Donnell K."/>
            <person name="Stajich J.E."/>
            <person name="Bonito G."/>
        </authorList>
    </citation>
    <scope>NUCLEOTIDE SEQUENCE</scope>
    <source>
        <strain evidence="2">NRRL 28262</strain>
    </source>
</reference>
<dbReference type="AlphaFoldDB" id="A0AAD4DLI2"/>
<dbReference type="InterPro" id="IPR010031">
    <property type="entry name" value="FAD_lactone_oxidase-like"/>
</dbReference>
<feature type="domain" description="FAD-binding PCMH-type" evidence="1">
    <location>
        <begin position="1"/>
        <end position="177"/>
    </location>
</feature>
<dbReference type="PANTHER" id="PTHR43762">
    <property type="entry name" value="L-GULONOLACTONE OXIDASE"/>
    <property type="match status" value="1"/>
</dbReference>
<evidence type="ECO:0000259" key="1">
    <source>
        <dbReference type="PROSITE" id="PS51387"/>
    </source>
</evidence>
<gene>
    <name evidence="2" type="primary">ALO1</name>
    <name evidence="2" type="ORF">BGZ95_006620</name>
</gene>
<comment type="caution">
    <text evidence="2">The sequence shown here is derived from an EMBL/GenBank/DDBJ whole genome shotgun (WGS) entry which is preliminary data.</text>
</comment>
<dbReference type="InterPro" id="IPR016169">
    <property type="entry name" value="FAD-bd_PCMH_sub2"/>
</dbReference>
<name>A0AAD4DLI2_9FUNG</name>
<dbReference type="SUPFAM" id="SSF56176">
    <property type="entry name" value="FAD-binding/transporter-associated domain-like"/>
    <property type="match status" value="1"/>
</dbReference>
<proteinExistence type="predicted"/>
<dbReference type="GO" id="GO:0071949">
    <property type="term" value="F:FAD binding"/>
    <property type="evidence" value="ECO:0007669"/>
    <property type="project" value="InterPro"/>
</dbReference>
<accession>A0AAD4DLI2</accession>
<protein>
    <submittedName>
        <fullName evidence="2">D-arabinono-1,4-lactone oxidase</fullName>
    </submittedName>
</protein>
<dbReference type="Proteomes" id="UP001194580">
    <property type="component" value="Unassembled WGS sequence"/>
</dbReference>
<dbReference type="Gene3D" id="3.30.465.10">
    <property type="match status" value="1"/>
</dbReference>
<dbReference type="PROSITE" id="PS51387">
    <property type="entry name" value="FAD_PCMH"/>
    <property type="match status" value="1"/>
</dbReference>
<organism evidence="2 3">
    <name type="scientific">Linnemannia exigua</name>
    <dbReference type="NCBI Taxonomy" id="604196"/>
    <lineage>
        <taxon>Eukaryota</taxon>
        <taxon>Fungi</taxon>
        <taxon>Fungi incertae sedis</taxon>
        <taxon>Mucoromycota</taxon>
        <taxon>Mortierellomycotina</taxon>
        <taxon>Mortierellomycetes</taxon>
        <taxon>Mortierellales</taxon>
        <taxon>Mortierellaceae</taxon>
        <taxon>Linnemannia</taxon>
    </lineage>
</organism>